<dbReference type="EMBL" id="JAUSRF010000009">
    <property type="protein sequence ID" value="MDP9838307.1"/>
    <property type="molecule type" value="Genomic_DNA"/>
</dbReference>
<feature type="transmembrane region" description="Helical" evidence="1">
    <location>
        <begin position="107"/>
        <end position="131"/>
    </location>
</feature>
<keyword evidence="1" id="KW-1133">Transmembrane helix</keyword>
<evidence type="ECO:0000313" key="3">
    <source>
        <dbReference type="Proteomes" id="UP001241472"/>
    </source>
</evidence>
<name>A0ABT9PV08_9HYPH</name>
<accession>A0ABT9PV08</accession>
<evidence type="ECO:0000256" key="1">
    <source>
        <dbReference type="SAM" id="Phobius"/>
    </source>
</evidence>
<keyword evidence="1" id="KW-0812">Transmembrane</keyword>
<comment type="caution">
    <text evidence="2">The sequence shown here is derived from an EMBL/GenBank/DDBJ whole genome shotgun (WGS) entry which is preliminary data.</text>
</comment>
<evidence type="ECO:0008006" key="4">
    <source>
        <dbReference type="Google" id="ProtNLM"/>
    </source>
</evidence>
<reference evidence="2 3" key="1">
    <citation type="submission" date="2023-07" db="EMBL/GenBank/DDBJ databases">
        <title>Sorghum-associated microbial communities from plants grown in Nebraska, USA.</title>
        <authorList>
            <person name="Schachtman D."/>
        </authorList>
    </citation>
    <scope>NUCLEOTIDE SEQUENCE [LARGE SCALE GENOMIC DNA]</scope>
    <source>
        <strain evidence="2 3">DS1307</strain>
    </source>
</reference>
<dbReference type="RefSeq" id="WP_306836065.1">
    <property type="nucleotide sequence ID" value="NZ_JAUSRF010000009.1"/>
</dbReference>
<feature type="transmembrane region" description="Helical" evidence="1">
    <location>
        <begin position="12"/>
        <end position="36"/>
    </location>
</feature>
<keyword evidence="3" id="KW-1185">Reference proteome</keyword>
<protein>
    <recommendedName>
        <fullName evidence="4">Transmembrane protein</fullName>
    </recommendedName>
</protein>
<feature type="transmembrane region" description="Helical" evidence="1">
    <location>
        <begin position="72"/>
        <end position="95"/>
    </location>
</feature>
<organism evidence="2 3">
    <name type="scientific">Neorhizobium huautlense</name>
    <dbReference type="NCBI Taxonomy" id="67774"/>
    <lineage>
        <taxon>Bacteria</taxon>
        <taxon>Pseudomonadati</taxon>
        <taxon>Pseudomonadota</taxon>
        <taxon>Alphaproteobacteria</taxon>
        <taxon>Hyphomicrobiales</taxon>
        <taxon>Rhizobiaceae</taxon>
        <taxon>Rhizobium/Agrobacterium group</taxon>
        <taxon>Neorhizobium</taxon>
    </lineage>
</organism>
<dbReference type="NCBIfam" id="NF038216">
    <property type="entry name" value="ABZJ_00895_fam"/>
    <property type="match status" value="1"/>
</dbReference>
<keyword evidence="1" id="KW-0472">Membrane</keyword>
<proteinExistence type="predicted"/>
<dbReference type="Proteomes" id="UP001241472">
    <property type="component" value="Unassembled WGS sequence"/>
</dbReference>
<sequence>MQNADERPASTLFILGIFTATFLALVVLLILVVLFLPFNNPAMGLIVVFAAGGVAANLWFSREKAAPTSGRAWSHAVMCGVIATVLSSALAILGLSGDDRLWSELNAAGLTMVIVLAVITVIQILIVRLSFWVTFRQAVKKAA</sequence>
<evidence type="ECO:0000313" key="2">
    <source>
        <dbReference type="EMBL" id="MDP9838307.1"/>
    </source>
</evidence>
<gene>
    <name evidence="2" type="ORF">J2T09_003074</name>
</gene>
<feature type="transmembrane region" description="Helical" evidence="1">
    <location>
        <begin position="42"/>
        <end position="60"/>
    </location>
</feature>
<dbReference type="InterPro" id="IPR047730">
    <property type="entry name" value="ABZJ_00895-like"/>
</dbReference>